<accession>A0ABR4BW59</accession>
<name>A0ABR4BW59_9HELO</name>
<feature type="region of interest" description="Disordered" evidence="1">
    <location>
        <begin position="1"/>
        <end position="36"/>
    </location>
</feature>
<evidence type="ECO:0000256" key="1">
    <source>
        <dbReference type="SAM" id="MobiDB-lite"/>
    </source>
</evidence>
<feature type="compositionally biased region" description="Polar residues" evidence="1">
    <location>
        <begin position="9"/>
        <end position="25"/>
    </location>
</feature>
<comment type="caution">
    <text evidence="2">The sequence shown here is derived from an EMBL/GenBank/DDBJ whole genome shotgun (WGS) entry which is preliminary data.</text>
</comment>
<gene>
    <name evidence="2" type="ORF">VTL71DRAFT_7252</name>
</gene>
<dbReference type="EMBL" id="JAZHXI010000018">
    <property type="protein sequence ID" value="KAL2061874.1"/>
    <property type="molecule type" value="Genomic_DNA"/>
</dbReference>
<reference evidence="2 3" key="1">
    <citation type="journal article" date="2024" name="Commun. Biol.">
        <title>Comparative genomic analysis of thermophilic fungi reveals convergent evolutionary adaptations and gene losses.</title>
        <authorList>
            <person name="Steindorff A.S."/>
            <person name="Aguilar-Pontes M.V."/>
            <person name="Robinson A.J."/>
            <person name="Andreopoulos B."/>
            <person name="LaButti K."/>
            <person name="Kuo A."/>
            <person name="Mondo S."/>
            <person name="Riley R."/>
            <person name="Otillar R."/>
            <person name="Haridas S."/>
            <person name="Lipzen A."/>
            <person name="Grimwood J."/>
            <person name="Schmutz J."/>
            <person name="Clum A."/>
            <person name="Reid I.D."/>
            <person name="Moisan M.C."/>
            <person name="Butler G."/>
            <person name="Nguyen T.T.M."/>
            <person name="Dewar K."/>
            <person name="Conant G."/>
            <person name="Drula E."/>
            <person name="Henrissat B."/>
            <person name="Hansel C."/>
            <person name="Singer S."/>
            <person name="Hutchinson M.I."/>
            <person name="de Vries R.P."/>
            <person name="Natvig D.O."/>
            <person name="Powell A.J."/>
            <person name="Tsang A."/>
            <person name="Grigoriev I.V."/>
        </authorList>
    </citation>
    <scope>NUCLEOTIDE SEQUENCE [LARGE SCALE GENOMIC DNA]</scope>
    <source>
        <strain evidence="2 3">CBS 494.80</strain>
    </source>
</reference>
<protein>
    <submittedName>
        <fullName evidence="2">Uncharacterized protein</fullName>
    </submittedName>
</protein>
<organism evidence="2 3">
    <name type="scientific">Oculimacula yallundae</name>
    <dbReference type="NCBI Taxonomy" id="86028"/>
    <lineage>
        <taxon>Eukaryota</taxon>
        <taxon>Fungi</taxon>
        <taxon>Dikarya</taxon>
        <taxon>Ascomycota</taxon>
        <taxon>Pezizomycotina</taxon>
        <taxon>Leotiomycetes</taxon>
        <taxon>Helotiales</taxon>
        <taxon>Ploettnerulaceae</taxon>
        <taxon>Oculimacula</taxon>
    </lineage>
</organism>
<dbReference type="Proteomes" id="UP001595075">
    <property type="component" value="Unassembled WGS sequence"/>
</dbReference>
<evidence type="ECO:0000313" key="2">
    <source>
        <dbReference type="EMBL" id="KAL2061874.1"/>
    </source>
</evidence>
<sequence>MDSSREQQKSTQQPKAIKSEPTSSDEMMIDSSPPESSATVAEALASMNKLQLLAISGCKYCGPDANCTSARAKGYVYDPEIHGTHNNFMRMVRTDEMEQFADHDPQRVINDEAQAKAQKEIDQMMTVHKKGPFCCGNLQHDPRSGSADLDDDKREPIMEFVKHLKEEKGVAWVGKEAAAYTDEELKAVDKVIRINRINDDANKATYVLVPSPTTDTYINILTVPEGHMWESTGPNGYLAFVCKEHGTKLRVGYSYKTMIGKKKTIATFGDGRLDKLLKVGKMERLVLGYGGPGW</sequence>
<keyword evidence="3" id="KW-1185">Reference proteome</keyword>
<evidence type="ECO:0000313" key="3">
    <source>
        <dbReference type="Proteomes" id="UP001595075"/>
    </source>
</evidence>
<proteinExistence type="predicted"/>